<name>A0AB33K9K7_9ACTN</name>
<evidence type="ECO:0008006" key="3">
    <source>
        <dbReference type="Google" id="ProtNLM"/>
    </source>
</evidence>
<sequence length="72" mass="7833">MPIKATVRHRDGRWAYERMRAPVGEAGPQGECGVGEESRPGVGAGQASSARHGDTPAVLVQEWNIQTKKYSR</sequence>
<evidence type="ECO:0000313" key="2">
    <source>
        <dbReference type="EMBL" id="BFP49455.1"/>
    </source>
</evidence>
<gene>
    <name evidence="2" type="ORF">KCMC57_58230</name>
</gene>
<proteinExistence type="predicted"/>
<dbReference type="AlphaFoldDB" id="A0AB33K9K7"/>
<accession>A0AB33K9K7</accession>
<evidence type="ECO:0000256" key="1">
    <source>
        <dbReference type="SAM" id="MobiDB-lite"/>
    </source>
</evidence>
<reference evidence="2" key="1">
    <citation type="submission" date="2024-07" db="EMBL/GenBank/DDBJ databases">
        <title>Complete genome sequences of cellulolytic bacteria, Kitasatospora sp. CMC57 and Streptomyces sp. CMC78, isolated from Japanese agricultural soil.</title>
        <authorList>
            <person name="Hashimoto T."/>
            <person name="Ito M."/>
            <person name="Iwamoto M."/>
            <person name="Fukahori D."/>
            <person name="Shoda T."/>
            <person name="Sakoda M."/>
            <person name="Morohoshi T."/>
            <person name="Mitsuboshi M."/>
            <person name="Nishizawa T."/>
        </authorList>
    </citation>
    <scope>NUCLEOTIDE SEQUENCE</scope>
    <source>
        <strain evidence="2">CMC57</strain>
    </source>
</reference>
<feature type="region of interest" description="Disordered" evidence="1">
    <location>
        <begin position="22"/>
        <end position="56"/>
    </location>
</feature>
<dbReference type="EMBL" id="AP035881">
    <property type="protein sequence ID" value="BFP49455.1"/>
    <property type="molecule type" value="Genomic_DNA"/>
</dbReference>
<organism evidence="2">
    <name type="scientific">Kitasatospora sp. CMC57</name>
    <dbReference type="NCBI Taxonomy" id="3231513"/>
    <lineage>
        <taxon>Bacteria</taxon>
        <taxon>Bacillati</taxon>
        <taxon>Actinomycetota</taxon>
        <taxon>Actinomycetes</taxon>
        <taxon>Kitasatosporales</taxon>
        <taxon>Streptomycetaceae</taxon>
        <taxon>Kitasatospora</taxon>
    </lineage>
</organism>
<protein>
    <recommendedName>
        <fullName evidence="3">Transposase</fullName>
    </recommendedName>
</protein>